<name>A0A383BM78_9ZZZZ</name>
<evidence type="ECO:0000313" key="1">
    <source>
        <dbReference type="EMBL" id="SVE21022.1"/>
    </source>
</evidence>
<reference evidence="1" key="1">
    <citation type="submission" date="2018-05" db="EMBL/GenBank/DDBJ databases">
        <authorList>
            <person name="Lanie J.A."/>
            <person name="Ng W.-L."/>
            <person name="Kazmierczak K.M."/>
            <person name="Andrzejewski T.M."/>
            <person name="Davidsen T.M."/>
            <person name="Wayne K.J."/>
            <person name="Tettelin H."/>
            <person name="Glass J.I."/>
            <person name="Rusch D."/>
            <person name="Podicherti R."/>
            <person name="Tsui H.-C.T."/>
            <person name="Winkler M.E."/>
        </authorList>
    </citation>
    <scope>NUCLEOTIDE SEQUENCE</scope>
</reference>
<proteinExistence type="predicted"/>
<accession>A0A383BM78</accession>
<gene>
    <name evidence="1" type="ORF">METZ01_LOCUS473876</name>
</gene>
<dbReference type="AlphaFoldDB" id="A0A383BM78"/>
<dbReference type="EMBL" id="UINC01201609">
    <property type="protein sequence ID" value="SVE21022.1"/>
    <property type="molecule type" value="Genomic_DNA"/>
</dbReference>
<sequence length="62" mass="6752">MAVSNTIAIQIVAIHLGQRLLVGELSISIPVAIPQITRMAIQNRIMFGPLMNKLLKCTNPQA</sequence>
<protein>
    <submittedName>
        <fullName evidence="1">Uncharacterized protein</fullName>
    </submittedName>
</protein>
<organism evidence="1">
    <name type="scientific">marine metagenome</name>
    <dbReference type="NCBI Taxonomy" id="408172"/>
    <lineage>
        <taxon>unclassified sequences</taxon>
        <taxon>metagenomes</taxon>
        <taxon>ecological metagenomes</taxon>
    </lineage>
</organism>